<comment type="caution">
    <text evidence="5">The sequence shown here is derived from an EMBL/GenBank/DDBJ whole genome shotgun (WGS) entry which is preliminary data.</text>
</comment>
<comment type="similarity">
    <text evidence="3">Belongs to the FPP/GGPP synthase family.</text>
</comment>
<evidence type="ECO:0000313" key="5">
    <source>
        <dbReference type="EMBL" id="MFC4531206.1"/>
    </source>
</evidence>
<dbReference type="InterPro" id="IPR008949">
    <property type="entry name" value="Isoprenoid_synthase_dom_sf"/>
</dbReference>
<dbReference type="SFLD" id="SFLDS00005">
    <property type="entry name" value="Isoprenoid_Synthase_Type_I"/>
    <property type="match status" value="1"/>
</dbReference>
<protein>
    <submittedName>
        <fullName evidence="5">Polyprenyl synthetase family protein</fullName>
    </submittedName>
</protein>
<feature type="compositionally biased region" description="Pro residues" evidence="4">
    <location>
        <begin position="302"/>
        <end position="322"/>
    </location>
</feature>
<evidence type="ECO:0000256" key="4">
    <source>
        <dbReference type="SAM" id="MobiDB-lite"/>
    </source>
</evidence>
<evidence type="ECO:0000256" key="2">
    <source>
        <dbReference type="ARBA" id="ARBA00022842"/>
    </source>
</evidence>
<dbReference type="Pfam" id="PF00348">
    <property type="entry name" value="polyprenyl_synt"/>
    <property type="match status" value="1"/>
</dbReference>
<sequence length="406" mass="41461">MRMAKTVTTGRPPREVLAWSRELTGPPLRAAVETLPASMRRIAAYHFGWQDESGRPASGNAGKAVRPALVLLAAEAAGGSAAAAVPAAVAVELVHNFSLLHDDVMDGDATRRHRPTAWSVFGVSGAILAGDALLTLAFEVLRSGGHPAADEAARVLGAAVLDLVEGQSADTSFETRDEVGLAECVSMAEGKTAALLAASCALGALSGDGGPEVIESLRAFGSRLGLAFQMVDDLLGIWGDPAVTGKPVFSDLRSRKKSLPVVAALTSGTPAGTELAAFYRHGQPPTLAGQAPALTARLSAQPSPPATPMPPPFAQASPPAAPMPPPLAQASPLAAQMPSPAAQVSATAELARAADLIEAAGGRAWTQARADELLAEALAHLAATGPAPRPAAELHTLAHLLAHRDH</sequence>
<name>A0ABV9CDK2_9ACTN</name>
<dbReference type="PANTHER" id="PTHR12001:SF71">
    <property type="entry name" value="(2E,6E)-FARNESYL DIPHOSPHATE SYNTHASE"/>
    <property type="match status" value="1"/>
</dbReference>
<dbReference type="EMBL" id="JBHSFP010000005">
    <property type="protein sequence ID" value="MFC4531206.1"/>
    <property type="molecule type" value="Genomic_DNA"/>
</dbReference>
<accession>A0ABV9CDK2</accession>
<keyword evidence="1" id="KW-0479">Metal-binding</keyword>
<gene>
    <name evidence="5" type="ORF">ACFO60_10570</name>
</gene>
<evidence type="ECO:0000313" key="6">
    <source>
        <dbReference type="Proteomes" id="UP001596004"/>
    </source>
</evidence>
<feature type="region of interest" description="Disordered" evidence="4">
    <location>
        <begin position="298"/>
        <end position="322"/>
    </location>
</feature>
<dbReference type="SUPFAM" id="SSF48576">
    <property type="entry name" value="Terpenoid synthases"/>
    <property type="match status" value="1"/>
</dbReference>
<evidence type="ECO:0000256" key="3">
    <source>
        <dbReference type="RuleBase" id="RU004466"/>
    </source>
</evidence>
<proteinExistence type="inferred from homology"/>
<dbReference type="CDD" id="cd00685">
    <property type="entry name" value="Trans_IPPS_HT"/>
    <property type="match status" value="1"/>
</dbReference>
<keyword evidence="3" id="KW-0808">Transferase</keyword>
<dbReference type="InterPro" id="IPR000092">
    <property type="entry name" value="Polyprenyl_synt"/>
</dbReference>
<dbReference type="RefSeq" id="WP_380839623.1">
    <property type="nucleotide sequence ID" value="NZ_JBHSFP010000005.1"/>
</dbReference>
<keyword evidence="6" id="KW-1185">Reference proteome</keyword>
<evidence type="ECO:0000256" key="1">
    <source>
        <dbReference type="ARBA" id="ARBA00022723"/>
    </source>
</evidence>
<keyword evidence="2" id="KW-0460">Magnesium</keyword>
<dbReference type="InterPro" id="IPR033749">
    <property type="entry name" value="Polyprenyl_synt_CS"/>
</dbReference>
<reference evidence="6" key="1">
    <citation type="journal article" date="2019" name="Int. J. Syst. Evol. Microbiol.">
        <title>The Global Catalogue of Microorganisms (GCM) 10K type strain sequencing project: providing services to taxonomists for standard genome sequencing and annotation.</title>
        <authorList>
            <consortium name="The Broad Institute Genomics Platform"/>
            <consortium name="The Broad Institute Genome Sequencing Center for Infectious Disease"/>
            <person name="Wu L."/>
            <person name="Ma J."/>
        </authorList>
    </citation>
    <scope>NUCLEOTIDE SEQUENCE [LARGE SCALE GENOMIC DNA]</scope>
    <source>
        <strain evidence="6">CGMCC 4.7132</strain>
    </source>
</reference>
<dbReference type="PROSITE" id="PS00723">
    <property type="entry name" value="POLYPRENYL_SYNTHASE_1"/>
    <property type="match status" value="1"/>
</dbReference>
<dbReference type="PROSITE" id="PS00444">
    <property type="entry name" value="POLYPRENYL_SYNTHASE_2"/>
    <property type="match status" value="1"/>
</dbReference>
<dbReference type="Proteomes" id="UP001596004">
    <property type="component" value="Unassembled WGS sequence"/>
</dbReference>
<dbReference type="PANTHER" id="PTHR12001">
    <property type="entry name" value="GERANYLGERANYL PYROPHOSPHATE SYNTHASE"/>
    <property type="match status" value="1"/>
</dbReference>
<dbReference type="Gene3D" id="1.10.600.10">
    <property type="entry name" value="Farnesyl Diphosphate Synthase"/>
    <property type="match status" value="2"/>
</dbReference>
<dbReference type="SFLD" id="SFLDG01017">
    <property type="entry name" value="Polyprenyl_Transferase_Like"/>
    <property type="match status" value="1"/>
</dbReference>
<organism evidence="5 6">
    <name type="scientific">Sphaerisporangium dianthi</name>
    <dbReference type="NCBI Taxonomy" id="1436120"/>
    <lineage>
        <taxon>Bacteria</taxon>
        <taxon>Bacillati</taxon>
        <taxon>Actinomycetota</taxon>
        <taxon>Actinomycetes</taxon>
        <taxon>Streptosporangiales</taxon>
        <taxon>Streptosporangiaceae</taxon>
        <taxon>Sphaerisporangium</taxon>
    </lineage>
</organism>